<evidence type="ECO:0000313" key="2">
    <source>
        <dbReference type="EMBL" id="CAF3646599.1"/>
    </source>
</evidence>
<sequence>MNQMVTQQNQQPAGQLNQLEARIHHLETQTNRQETQMNQIVTQQNQQPGQSNQLDAQIRLQVAHLENNLNTKLSTYIKKPCNNCLNCLRLHNGYYHIYHGGGSVVLSGVGPRTPPVIDGGCNCNCHQA</sequence>
<name>A0A818QTU5_9BILA</name>
<dbReference type="Proteomes" id="UP000663860">
    <property type="component" value="Unassembled WGS sequence"/>
</dbReference>
<dbReference type="Proteomes" id="UP000663868">
    <property type="component" value="Unassembled WGS sequence"/>
</dbReference>
<organism evidence="2 3">
    <name type="scientific">Adineta steineri</name>
    <dbReference type="NCBI Taxonomy" id="433720"/>
    <lineage>
        <taxon>Eukaryota</taxon>
        <taxon>Metazoa</taxon>
        <taxon>Spiralia</taxon>
        <taxon>Gnathifera</taxon>
        <taxon>Rotifera</taxon>
        <taxon>Eurotatoria</taxon>
        <taxon>Bdelloidea</taxon>
        <taxon>Adinetida</taxon>
        <taxon>Adinetidae</taxon>
        <taxon>Adineta</taxon>
    </lineage>
</organism>
<dbReference type="EMBL" id="CAJNOE010000016">
    <property type="protein sequence ID" value="CAF0735963.1"/>
    <property type="molecule type" value="Genomic_DNA"/>
</dbReference>
<dbReference type="EMBL" id="CAJOBB010000309">
    <property type="protein sequence ID" value="CAF3646599.1"/>
    <property type="molecule type" value="Genomic_DNA"/>
</dbReference>
<accession>A0A818QTU5</accession>
<reference evidence="2" key="1">
    <citation type="submission" date="2021-02" db="EMBL/GenBank/DDBJ databases">
        <authorList>
            <person name="Nowell W R."/>
        </authorList>
    </citation>
    <scope>NUCLEOTIDE SEQUENCE</scope>
</reference>
<proteinExistence type="predicted"/>
<protein>
    <submittedName>
        <fullName evidence="2">Uncharacterized protein</fullName>
    </submittedName>
</protein>
<evidence type="ECO:0000313" key="1">
    <source>
        <dbReference type="EMBL" id="CAF0735963.1"/>
    </source>
</evidence>
<gene>
    <name evidence="1" type="ORF">IZO911_LOCUS3219</name>
    <name evidence="2" type="ORF">KXQ929_LOCUS7509</name>
</gene>
<evidence type="ECO:0000313" key="3">
    <source>
        <dbReference type="Proteomes" id="UP000663868"/>
    </source>
</evidence>
<comment type="caution">
    <text evidence="2">The sequence shown here is derived from an EMBL/GenBank/DDBJ whole genome shotgun (WGS) entry which is preliminary data.</text>
</comment>
<dbReference type="AlphaFoldDB" id="A0A818QTU5"/>